<keyword evidence="1 10" id="KW-0963">Cytoplasm</keyword>
<evidence type="ECO:0000256" key="1">
    <source>
        <dbReference type="ARBA" id="ARBA00022490"/>
    </source>
</evidence>
<comment type="caution">
    <text evidence="13">The sequence shown here is derived from an EMBL/GenBank/DDBJ whole genome shotgun (WGS) entry which is preliminary data.</text>
</comment>
<dbReference type="Gene3D" id="3.50.50.60">
    <property type="entry name" value="FAD/NAD(P)-binding domain"/>
    <property type="match status" value="1"/>
</dbReference>
<dbReference type="EC" id="2.1.1.61" evidence="10"/>
<name>A0ABP9QE86_9RHOO</name>
<dbReference type="EMBL" id="BAABLD010000002">
    <property type="protein sequence ID" value="GAA5160368.1"/>
    <property type="molecule type" value="Genomic_DNA"/>
</dbReference>
<comment type="similarity">
    <text evidence="10">In the C-terminal section; belongs to the DAO family.</text>
</comment>
<evidence type="ECO:0000256" key="5">
    <source>
        <dbReference type="ARBA" id="ARBA00022691"/>
    </source>
</evidence>
<dbReference type="NCBIfam" id="TIGR03197">
    <property type="entry name" value="MnmC_Cterm"/>
    <property type="match status" value="1"/>
</dbReference>
<keyword evidence="9 10" id="KW-0511">Multifunctional enzyme</keyword>
<dbReference type="Pfam" id="PF05430">
    <property type="entry name" value="Methyltransf_30"/>
    <property type="match status" value="1"/>
</dbReference>
<comment type="similarity">
    <text evidence="10">In the N-terminal section; belongs to the methyltransferase superfamily. tRNA (mnm(5)s(2)U34)-methyltransferase family.</text>
</comment>
<dbReference type="InterPro" id="IPR047785">
    <property type="entry name" value="tRNA_MNMC2"/>
</dbReference>
<evidence type="ECO:0000313" key="14">
    <source>
        <dbReference type="Proteomes" id="UP001500547"/>
    </source>
</evidence>
<dbReference type="Gene3D" id="3.30.9.10">
    <property type="entry name" value="D-Amino Acid Oxidase, subunit A, domain 2"/>
    <property type="match status" value="1"/>
</dbReference>
<dbReference type="InterPro" id="IPR017610">
    <property type="entry name" value="tRNA_S-uridine_synth_MnmC_C"/>
</dbReference>
<keyword evidence="6 10" id="KW-0819">tRNA processing</keyword>
<dbReference type="InterPro" id="IPR029063">
    <property type="entry name" value="SAM-dependent_MTases_sf"/>
</dbReference>
<feature type="region of interest" description="tRNA (mnm(5)s(2)U34)-methyltransferase" evidence="10">
    <location>
        <begin position="1"/>
        <end position="237"/>
    </location>
</feature>
<dbReference type="SUPFAM" id="SSF54373">
    <property type="entry name" value="FAD-linked reductases, C-terminal domain"/>
    <property type="match status" value="1"/>
</dbReference>
<dbReference type="RefSeq" id="WP_345531550.1">
    <property type="nucleotide sequence ID" value="NZ_BAABLD010000002.1"/>
</dbReference>
<evidence type="ECO:0000256" key="2">
    <source>
        <dbReference type="ARBA" id="ARBA00022603"/>
    </source>
</evidence>
<evidence type="ECO:0000256" key="6">
    <source>
        <dbReference type="ARBA" id="ARBA00022694"/>
    </source>
</evidence>
<evidence type="ECO:0000259" key="11">
    <source>
        <dbReference type="Pfam" id="PF01266"/>
    </source>
</evidence>
<dbReference type="EC" id="1.5.-.-" evidence="10"/>
<accession>A0ABP9QE86</accession>
<protein>
    <recommendedName>
        <fullName evidence="10">tRNA 5-methylaminomethyl-2-thiouridine biosynthesis bifunctional protein MnmC</fullName>
        <shortName evidence="10">tRNA mnm(5)s(2)U biosynthesis bifunctional protein</shortName>
    </recommendedName>
    <domain>
        <recommendedName>
            <fullName evidence="10">tRNA (mnm(5)s(2)U34)-methyltransferase</fullName>
            <ecNumber evidence="10">2.1.1.61</ecNumber>
        </recommendedName>
    </domain>
    <domain>
        <recommendedName>
            <fullName evidence="10">FAD-dependent cmnm(5)s(2)U34 oxidoreductase</fullName>
            <ecNumber evidence="10">1.5.-.-</ecNumber>
        </recommendedName>
    </domain>
</protein>
<keyword evidence="4 10" id="KW-0808">Transferase</keyword>
<keyword evidence="14" id="KW-1185">Reference proteome</keyword>
<dbReference type="InterPro" id="IPR008471">
    <property type="entry name" value="MnmC-like_methylTransf"/>
</dbReference>
<keyword evidence="2 10" id="KW-0489">Methyltransferase</keyword>
<reference evidence="14" key="1">
    <citation type="journal article" date="2019" name="Int. J. Syst. Evol. Microbiol.">
        <title>The Global Catalogue of Microorganisms (GCM) 10K type strain sequencing project: providing services to taxonomists for standard genome sequencing and annotation.</title>
        <authorList>
            <consortium name="The Broad Institute Genomics Platform"/>
            <consortium name="The Broad Institute Genome Sequencing Center for Infectious Disease"/>
            <person name="Wu L."/>
            <person name="Ma J."/>
        </authorList>
    </citation>
    <scope>NUCLEOTIDE SEQUENCE [LARGE SCALE GENOMIC DNA]</scope>
    <source>
        <strain evidence="14">JCM 18715</strain>
    </source>
</reference>
<comment type="subcellular location">
    <subcellularLocation>
        <location evidence="10">Cytoplasm</location>
    </subcellularLocation>
</comment>
<evidence type="ECO:0000256" key="7">
    <source>
        <dbReference type="ARBA" id="ARBA00022827"/>
    </source>
</evidence>
<organism evidence="13 14">
    <name type="scientific">Viridibacterium curvum</name>
    <dbReference type="NCBI Taxonomy" id="1101404"/>
    <lineage>
        <taxon>Bacteria</taxon>
        <taxon>Pseudomonadati</taxon>
        <taxon>Pseudomonadota</taxon>
        <taxon>Betaproteobacteria</taxon>
        <taxon>Rhodocyclales</taxon>
        <taxon>Rhodocyclaceae</taxon>
        <taxon>Viridibacterium</taxon>
    </lineage>
</organism>
<evidence type="ECO:0000259" key="12">
    <source>
        <dbReference type="Pfam" id="PF05430"/>
    </source>
</evidence>
<comment type="function">
    <text evidence="10">Catalyzes the last two steps in the biosynthesis of 5-methylaminomethyl-2-thiouridine (mnm(5)s(2)U) at the wobble position (U34) in tRNA. Catalyzes the FAD-dependent demodification of cmnm(5)s(2)U34 to nm(5)s(2)U34, followed by the transfer of a methyl group from S-adenosyl-L-methionine to nm(5)s(2)U34, to form mnm(5)s(2)U34.</text>
</comment>
<keyword evidence="7 10" id="KW-0274">FAD</keyword>
<evidence type="ECO:0000256" key="3">
    <source>
        <dbReference type="ARBA" id="ARBA00022630"/>
    </source>
</evidence>
<keyword evidence="8 10" id="KW-0560">Oxidoreductase</keyword>
<dbReference type="PANTHER" id="PTHR13847">
    <property type="entry name" value="SARCOSINE DEHYDROGENASE-RELATED"/>
    <property type="match status" value="1"/>
</dbReference>
<comment type="catalytic activity">
    <reaction evidence="10">
        <text>5-aminomethyl-2-thiouridine(34) in tRNA + S-adenosyl-L-methionine = 5-methylaminomethyl-2-thiouridine(34) in tRNA + S-adenosyl-L-homocysteine + H(+)</text>
        <dbReference type="Rhea" id="RHEA:19569"/>
        <dbReference type="Rhea" id="RHEA-COMP:10195"/>
        <dbReference type="Rhea" id="RHEA-COMP:10197"/>
        <dbReference type="ChEBI" id="CHEBI:15378"/>
        <dbReference type="ChEBI" id="CHEBI:57856"/>
        <dbReference type="ChEBI" id="CHEBI:59789"/>
        <dbReference type="ChEBI" id="CHEBI:74454"/>
        <dbReference type="ChEBI" id="CHEBI:74455"/>
        <dbReference type="EC" id="2.1.1.61"/>
    </reaction>
</comment>
<sequence length="624" mass="67125">MSFVPIIPATLELDPQGVPVSSQFGDVYHSASGALDQARHVFLRGNGLPARWQGRQQFVVVETGFGLGHNFLATWEAWRDDPAACTRLHFVSVEKHPFNAHDMAAAHAKAGAPADLSARLIRHWPMLLPGFHRLEFSEANGRSVCLTLMFGEASDWLAQCVATADAIYLDGFAPAKNPAMWSPEVFNALARLADSVTTLATWSVSSAVRKALTDAGFAVEKTQGFTGKREMLTGRFETTRTARSSEPRDAIVIGAGLAGTALCERLAARGWRLQLLESRSAPAQGASGNLAGAFRPLPSRDDNLMARITRAGFLFGLHDLARLAEVGEPVRWAQCGVLHLARDAAQARKQADTVATLDAPGEYLQWCDVAAATAHAGQTTAQGGWWFPQAGWINPPSLCAAHLAIASRHPLFSARFDQHVDAVRKVAGQWEALGTDGQVIARAPQLVFANAHDASRLLRNLGNGEWLPLFSARGQVSHLDAAHCAPLNTVVCGSGYVTPAIDGWQPTGATFVVNDPDSALRESEHAENLDKLARMLPDAFTTADAIPVRGRVGHRPVTPDRLPVVGALPDHTRLWLLSGFGARGLVWGALCAELLASLMSGEPLPLERPLTDALSPLRYRSSQS</sequence>
<comment type="cofactor">
    <cofactor evidence="10">
        <name>FAD</name>
        <dbReference type="ChEBI" id="CHEBI:57692"/>
    </cofactor>
</comment>
<feature type="domain" description="FAD dependent oxidoreductase" evidence="11">
    <location>
        <begin position="249"/>
        <end position="598"/>
    </location>
</feature>
<proteinExistence type="inferred from homology"/>
<dbReference type="Gene3D" id="3.40.50.150">
    <property type="entry name" value="Vaccinia Virus protein VP39"/>
    <property type="match status" value="1"/>
</dbReference>
<dbReference type="Pfam" id="PF01266">
    <property type="entry name" value="DAO"/>
    <property type="match status" value="1"/>
</dbReference>
<dbReference type="InterPro" id="IPR006076">
    <property type="entry name" value="FAD-dep_OxRdtase"/>
</dbReference>
<evidence type="ECO:0000256" key="10">
    <source>
        <dbReference type="HAMAP-Rule" id="MF_01102"/>
    </source>
</evidence>
<dbReference type="InterPro" id="IPR036188">
    <property type="entry name" value="FAD/NAD-bd_sf"/>
</dbReference>
<evidence type="ECO:0000256" key="8">
    <source>
        <dbReference type="ARBA" id="ARBA00023002"/>
    </source>
</evidence>
<gene>
    <name evidence="10 13" type="primary">mnmC</name>
    <name evidence="13" type="ORF">GCM10025770_08030</name>
</gene>
<feature type="domain" description="MnmC-like methyltransferase" evidence="12">
    <location>
        <begin position="116"/>
        <end position="234"/>
    </location>
</feature>
<dbReference type="SUPFAM" id="SSF51905">
    <property type="entry name" value="FAD/NAD(P)-binding domain"/>
    <property type="match status" value="1"/>
</dbReference>
<keyword evidence="5 10" id="KW-0949">S-adenosyl-L-methionine</keyword>
<dbReference type="NCBIfam" id="NF002483">
    <property type="entry name" value="PRK01747.1-4"/>
    <property type="match status" value="1"/>
</dbReference>
<dbReference type="HAMAP" id="MF_01102">
    <property type="entry name" value="MnmC"/>
    <property type="match status" value="1"/>
</dbReference>
<evidence type="ECO:0000256" key="9">
    <source>
        <dbReference type="ARBA" id="ARBA00023268"/>
    </source>
</evidence>
<dbReference type="InterPro" id="IPR023032">
    <property type="entry name" value="tRNA_MAMT_biosynth_bifunc_MnmC"/>
</dbReference>
<keyword evidence="3 10" id="KW-0285">Flavoprotein</keyword>
<dbReference type="Proteomes" id="UP001500547">
    <property type="component" value="Unassembled WGS sequence"/>
</dbReference>
<evidence type="ECO:0000256" key="4">
    <source>
        <dbReference type="ARBA" id="ARBA00022679"/>
    </source>
</evidence>
<dbReference type="NCBIfam" id="NF002481">
    <property type="entry name" value="PRK01747.1-2"/>
    <property type="match status" value="1"/>
</dbReference>
<feature type="region of interest" description="FAD-dependent cmnm(5)s(2)U34 oxidoreductase" evidence="10">
    <location>
        <begin position="253"/>
        <end position="624"/>
    </location>
</feature>
<dbReference type="NCBIfam" id="NF033855">
    <property type="entry name" value="tRNA_MNMC2"/>
    <property type="match status" value="1"/>
</dbReference>
<dbReference type="PANTHER" id="PTHR13847:SF283">
    <property type="entry name" value="TRNA 5-METHYLAMINOMETHYL-2-THIOURIDINE BIOSYNTHESIS BIFUNCTIONAL PROTEIN MNMC"/>
    <property type="match status" value="1"/>
</dbReference>
<evidence type="ECO:0000313" key="13">
    <source>
        <dbReference type="EMBL" id="GAA5160368.1"/>
    </source>
</evidence>